<gene>
    <name evidence="3" type="ORF">G6F50_017697</name>
</gene>
<accession>A0A9P7BZE3</accession>
<keyword evidence="4" id="KW-1185">Reference proteome</keyword>
<evidence type="ECO:0000313" key="4">
    <source>
        <dbReference type="Proteomes" id="UP000740926"/>
    </source>
</evidence>
<comment type="caution">
    <text evidence="3">The sequence shown here is derived from an EMBL/GenBank/DDBJ whole genome shotgun (WGS) entry which is preliminary data.</text>
</comment>
<dbReference type="InterPro" id="IPR002641">
    <property type="entry name" value="PNPLA_dom"/>
</dbReference>
<evidence type="ECO:0000256" key="1">
    <source>
        <dbReference type="PROSITE-ProRule" id="PRU01161"/>
    </source>
</evidence>
<dbReference type="AlphaFoldDB" id="A0A9P7BZE3"/>
<evidence type="ECO:0000313" key="3">
    <source>
        <dbReference type="EMBL" id="KAG1529876.1"/>
    </source>
</evidence>
<sequence>MKGGITSGIVYPNAVLALAREYRFKSIGGTSAGAIAAAVAAAAACGDRRQQAGEHLPGDAGYGGLQHAGHARPTGCWWC</sequence>
<protein>
    <recommendedName>
        <fullName evidence="2">PNPLA domain-containing protein</fullName>
    </recommendedName>
</protein>
<evidence type="ECO:0000259" key="2">
    <source>
        <dbReference type="PROSITE" id="PS51635"/>
    </source>
</evidence>
<dbReference type="Proteomes" id="UP000740926">
    <property type="component" value="Unassembled WGS sequence"/>
</dbReference>
<proteinExistence type="predicted"/>
<reference evidence="3 4" key="1">
    <citation type="journal article" date="2020" name="Microb. Genom.">
        <title>Genetic diversity of clinical and environmental Mucorales isolates obtained from an investigation of mucormycosis cases among solid organ transplant recipients.</title>
        <authorList>
            <person name="Nguyen M.H."/>
            <person name="Kaul D."/>
            <person name="Muto C."/>
            <person name="Cheng S.J."/>
            <person name="Richter R.A."/>
            <person name="Bruno V.M."/>
            <person name="Liu G."/>
            <person name="Beyhan S."/>
            <person name="Sundermann A.J."/>
            <person name="Mounaud S."/>
            <person name="Pasculle A.W."/>
            <person name="Nierman W.C."/>
            <person name="Driscoll E."/>
            <person name="Cumbie R."/>
            <person name="Clancy C.J."/>
            <person name="Dupont C.L."/>
        </authorList>
    </citation>
    <scope>NUCLEOTIDE SEQUENCE [LARGE SCALE GENOMIC DNA]</scope>
    <source>
        <strain evidence="3 4">GL24</strain>
    </source>
</reference>
<feature type="domain" description="PNPLA" evidence="2">
    <location>
        <begin position="1"/>
        <end position="79"/>
    </location>
</feature>
<dbReference type="Pfam" id="PF01734">
    <property type="entry name" value="Patatin"/>
    <property type="match status" value="1"/>
</dbReference>
<organism evidence="3 4">
    <name type="scientific">Rhizopus delemar</name>
    <dbReference type="NCBI Taxonomy" id="936053"/>
    <lineage>
        <taxon>Eukaryota</taxon>
        <taxon>Fungi</taxon>
        <taxon>Fungi incertae sedis</taxon>
        <taxon>Mucoromycota</taxon>
        <taxon>Mucoromycotina</taxon>
        <taxon>Mucoromycetes</taxon>
        <taxon>Mucorales</taxon>
        <taxon>Mucorineae</taxon>
        <taxon>Rhizopodaceae</taxon>
        <taxon>Rhizopus</taxon>
    </lineage>
</organism>
<dbReference type="GO" id="GO:0006629">
    <property type="term" value="P:lipid metabolic process"/>
    <property type="evidence" value="ECO:0007669"/>
    <property type="project" value="InterPro"/>
</dbReference>
<dbReference type="Gene3D" id="3.40.1090.10">
    <property type="entry name" value="Cytosolic phospholipase A2 catalytic domain"/>
    <property type="match status" value="1"/>
</dbReference>
<dbReference type="EMBL" id="JAANIU010013780">
    <property type="protein sequence ID" value="KAG1529876.1"/>
    <property type="molecule type" value="Genomic_DNA"/>
</dbReference>
<dbReference type="PROSITE" id="PS51635">
    <property type="entry name" value="PNPLA"/>
    <property type="match status" value="1"/>
</dbReference>
<name>A0A9P7BZE3_9FUNG</name>
<comment type="caution">
    <text evidence="1">Lacks conserved residue(s) required for the propagation of feature annotation.</text>
</comment>
<feature type="short sequence motif" description="GXSXG" evidence="1">
    <location>
        <begin position="29"/>
        <end position="33"/>
    </location>
</feature>